<reference evidence="1" key="1">
    <citation type="submission" date="2022-07" db="EMBL/GenBank/DDBJ databases">
        <title>Genome Sequence of Agrocybe chaxingu.</title>
        <authorList>
            <person name="Buettner E."/>
        </authorList>
    </citation>
    <scope>NUCLEOTIDE SEQUENCE</scope>
    <source>
        <strain evidence="1">MP-N11</strain>
    </source>
</reference>
<dbReference type="Proteomes" id="UP001148786">
    <property type="component" value="Unassembled WGS sequence"/>
</dbReference>
<gene>
    <name evidence="1" type="ORF">NLJ89_g2027</name>
</gene>
<name>A0A9W8KBK8_9AGAR</name>
<dbReference type="AlphaFoldDB" id="A0A9W8KBK8"/>
<evidence type="ECO:0000313" key="1">
    <source>
        <dbReference type="EMBL" id="KAJ3514999.1"/>
    </source>
</evidence>
<evidence type="ECO:0008006" key="3">
    <source>
        <dbReference type="Google" id="ProtNLM"/>
    </source>
</evidence>
<dbReference type="OrthoDB" id="3067876at2759"/>
<evidence type="ECO:0000313" key="2">
    <source>
        <dbReference type="Proteomes" id="UP001148786"/>
    </source>
</evidence>
<protein>
    <recommendedName>
        <fullName evidence="3">Protein kinase domain-containing protein</fullName>
    </recommendedName>
</protein>
<dbReference type="EMBL" id="JANKHO010000117">
    <property type="protein sequence ID" value="KAJ3514999.1"/>
    <property type="molecule type" value="Genomic_DNA"/>
</dbReference>
<organism evidence="1 2">
    <name type="scientific">Agrocybe chaxingu</name>
    <dbReference type="NCBI Taxonomy" id="84603"/>
    <lineage>
        <taxon>Eukaryota</taxon>
        <taxon>Fungi</taxon>
        <taxon>Dikarya</taxon>
        <taxon>Basidiomycota</taxon>
        <taxon>Agaricomycotina</taxon>
        <taxon>Agaricomycetes</taxon>
        <taxon>Agaricomycetidae</taxon>
        <taxon>Agaricales</taxon>
        <taxon>Agaricineae</taxon>
        <taxon>Strophariaceae</taxon>
        <taxon>Agrocybe</taxon>
    </lineage>
</organism>
<accession>A0A9W8KBK8</accession>
<proteinExistence type="predicted"/>
<sequence>MTTIHGIASSKDGSTLISGQFTRREAFPAPMHSSCLRLAPTPVDQWRPLPIPTDGHLELTLGDRIHGGTSGTAYLADVVSSTSTGMPPRVVVKFARQCRTLAREAWFYEQLSRESNCEGVIAPKCYGFFVGWRKDWDASQGGDQCSDFVFKPTHNAPSSESPPLWYDLADDELFNPDFWLYFCDDAGIKRESEWNTFNDDDDDGDIAAILILEVLGDFYPAPMIDEEALGDIKEIVTDLAYTGIRHYDIRHANVVRRLESSDKETSFCYRHQKVHDWRIIDFDRATRTLFTKKNPRDMQACLDQANLVGNEYFMGTLKPWVYNVQY</sequence>
<keyword evidence="2" id="KW-1185">Reference proteome</keyword>
<comment type="caution">
    <text evidence="1">The sequence shown here is derived from an EMBL/GenBank/DDBJ whole genome shotgun (WGS) entry which is preliminary data.</text>
</comment>